<dbReference type="InterPro" id="IPR002937">
    <property type="entry name" value="Amino_oxidase"/>
</dbReference>
<proteinExistence type="inferred from homology"/>
<dbReference type="EC" id="1.13.12.3" evidence="3"/>
<gene>
    <name evidence="8" type="ORF">ENP47_10995</name>
</gene>
<evidence type="ECO:0000256" key="4">
    <source>
        <dbReference type="ARBA" id="ARBA00017871"/>
    </source>
</evidence>
<comment type="similarity">
    <text evidence="2">Belongs to the tryptophan 2-monooxygenase family.</text>
</comment>
<dbReference type="GO" id="GO:0009851">
    <property type="term" value="P:auxin biosynthetic process"/>
    <property type="evidence" value="ECO:0007669"/>
    <property type="project" value="UniProtKB-KW"/>
</dbReference>
<evidence type="ECO:0000256" key="6">
    <source>
        <dbReference type="ARBA" id="ARBA00047321"/>
    </source>
</evidence>
<reference evidence="8" key="1">
    <citation type="journal article" date="2020" name="mSystems">
        <title>Genome- and Community-Level Interaction Insights into Carbon Utilization and Element Cycling Functions of Hydrothermarchaeota in Hydrothermal Sediment.</title>
        <authorList>
            <person name="Zhou Z."/>
            <person name="Liu Y."/>
            <person name="Xu W."/>
            <person name="Pan J."/>
            <person name="Luo Z.H."/>
            <person name="Li M."/>
        </authorList>
    </citation>
    <scope>NUCLEOTIDE SEQUENCE [LARGE SCALE GENOMIC DNA]</scope>
    <source>
        <strain evidence="8">SpSt-222</strain>
    </source>
</reference>
<evidence type="ECO:0000256" key="2">
    <source>
        <dbReference type="ARBA" id="ARBA00005833"/>
    </source>
</evidence>
<organism evidence="8">
    <name type="scientific">Thermomicrobium roseum</name>
    <dbReference type="NCBI Taxonomy" id="500"/>
    <lineage>
        <taxon>Bacteria</taxon>
        <taxon>Pseudomonadati</taxon>
        <taxon>Thermomicrobiota</taxon>
        <taxon>Thermomicrobia</taxon>
        <taxon>Thermomicrobiales</taxon>
        <taxon>Thermomicrobiaceae</taxon>
        <taxon>Thermomicrobium</taxon>
    </lineage>
</organism>
<comment type="caution">
    <text evidence="8">The sequence shown here is derived from an EMBL/GenBank/DDBJ whole genome shotgun (WGS) entry which is preliminary data.</text>
</comment>
<evidence type="ECO:0000259" key="7">
    <source>
        <dbReference type="Pfam" id="PF01593"/>
    </source>
</evidence>
<dbReference type="Gene3D" id="3.50.50.60">
    <property type="entry name" value="FAD/NAD(P)-binding domain"/>
    <property type="match status" value="1"/>
</dbReference>
<dbReference type="PRINTS" id="PR00420">
    <property type="entry name" value="RNGMNOXGNASE"/>
</dbReference>
<name>A0A7C2B5P1_THERO</name>
<dbReference type="InterPro" id="IPR036188">
    <property type="entry name" value="FAD/NAD-bd_sf"/>
</dbReference>
<evidence type="ECO:0000256" key="5">
    <source>
        <dbReference type="ARBA" id="ARBA00023070"/>
    </source>
</evidence>
<dbReference type="SUPFAM" id="SSF54373">
    <property type="entry name" value="FAD-linked reductases, C-terminal domain"/>
    <property type="match status" value="1"/>
</dbReference>
<dbReference type="PANTHER" id="PTHR10742">
    <property type="entry name" value="FLAVIN MONOAMINE OXIDASE"/>
    <property type="match status" value="1"/>
</dbReference>
<sequence length="451" mass="48883">MSRTGSAERRSVVGEHAIPDRVLVLGGGIAGLAAAWRLQQAGVEVELLEARDRVGGRLWTSFEYGPFPVELGAEFIHGDRVITWQFLERYGLRALDDPSQDRRYVGINGRVMPSVDLSRPVGEGIFAPLGQAAEAWYRTGRPDTNLATALRWWATEQGIHVTPELWELWQALAAIGWSADLEEISVYGEIEATYEGDGLRNWRIAEGEQALADRMAAELGECVRLGCVVERVEWNAEGVRVLASDGEHWGRWVVVALPLGVLQAGTVEFSPELPEELSEAIERLDPGRSLKVVVEFAHDPWGPEIGCLFVTRPHGIWERPGLGFAAPEPVFSLLTGGSDAQRLGKLPVDSAIREVVQALGAVLGVDLGGAVRRGAVIDWTNDPWCRGGYSVVPPGGAGLRARFRSVIGGRLVFAGEHASVERPSTVHGAIESGLRAAEAILSLRAEAAVRP</sequence>
<evidence type="ECO:0000313" key="8">
    <source>
        <dbReference type="EMBL" id="HEF66104.1"/>
    </source>
</evidence>
<dbReference type="PANTHER" id="PTHR10742:SF410">
    <property type="entry name" value="LYSINE-SPECIFIC HISTONE DEMETHYLASE 2"/>
    <property type="match status" value="1"/>
</dbReference>
<dbReference type="AlphaFoldDB" id="A0A7C2B5P1"/>
<protein>
    <recommendedName>
        <fullName evidence="4">Tryptophan 2-monooxygenase</fullName>
        <ecNumber evidence="3">1.13.12.3</ecNumber>
    </recommendedName>
</protein>
<dbReference type="SUPFAM" id="SSF51905">
    <property type="entry name" value="FAD/NAD(P)-binding domain"/>
    <property type="match status" value="1"/>
</dbReference>
<dbReference type="EMBL" id="DSJL01000011">
    <property type="protein sequence ID" value="HEF66104.1"/>
    <property type="molecule type" value="Genomic_DNA"/>
</dbReference>
<evidence type="ECO:0000256" key="3">
    <source>
        <dbReference type="ARBA" id="ARBA00012535"/>
    </source>
</evidence>
<evidence type="ECO:0000256" key="1">
    <source>
        <dbReference type="ARBA" id="ARBA00004814"/>
    </source>
</evidence>
<accession>A0A7C2B5P1</accession>
<dbReference type="InterPro" id="IPR050281">
    <property type="entry name" value="Flavin_monoamine_oxidase"/>
</dbReference>
<comment type="pathway">
    <text evidence="1">Plant hormone metabolism; auxin biosynthesis.</text>
</comment>
<comment type="catalytic activity">
    <reaction evidence="6">
        <text>L-tryptophan + O2 = indole-3-acetamide + CO2 + H2O</text>
        <dbReference type="Rhea" id="RHEA:16165"/>
        <dbReference type="ChEBI" id="CHEBI:15377"/>
        <dbReference type="ChEBI" id="CHEBI:15379"/>
        <dbReference type="ChEBI" id="CHEBI:16031"/>
        <dbReference type="ChEBI" id="CHEBI:16526"/>
        <dbReference type="ChEBI" id="CHEBI:57912"/>
        <dbReference type="EC" id="1.13.12.3"/>
    </reaction>
</comment>
<dbReference type="Pfam" id="PF01593">
    <property type="entry name" value="Amino_oxidase"/>
    <property type="match status" value="1"/>
</dbReference>
<keyword evidence="5" id="KW-0073">Auxin biosynthesis</keyword>
<feature type="domain" description="Amine oxidase" evidence="7">
    <location>
        <begin position="29"/>
        <end position="441"/>
    </location>
</feature>
<dbReference type="GO" id="GO:0050361">
    <property type="term" value="F:tryptophan 2-monooxygenase activity"/>
    <property type="evidence" value="ECO:0007669"/>
    <property type="project" value="UniProtKB-EC"/>
</dbReference>